<keyword evidence="3" id="KW-1185">Reference proteome</keyword>
<dbReference type="AlphaFoldDB" id="A0A9X1VMQ1"/>
<reference evidence="2" key="1">
    <citation type="submission" date="2022-02" db="EMBL/GenBank/DDBJ databases">
        <title>Polaribacter sp. MSW13, isolated from seawater.</title>
        <authorList>
            <person name="Kristyanto S."/>
            <person name="Jung J."/>
            <person name="Jeon C.O."/>
        </authorList>
    </citation>
    <scope>NUCLEOTIDE SEQUENCE</scope>
    <source>
        <strain evidence="2">MSW13</strain>
    </source>
</reference>
<gene>
    <name evidence="2" type="ORF">MC378_07345</name>
</gene>
<accession>A0A9X1VMQ1</accession>
<dbReference type="RefSeq" id="WP_242178105.1">
    <property type="nucleotide sequence ID" value="NZ_JAKQYM010000004.1"/>
</dbReference>
<protein>
    <submittedName>
        <fullName evidence="2">Uncharacterized protein</fullName>
    </submittedName>
</protein>
<dbReference type="EMBL" id="JAKQYM010000004">
    <property type="protein sequence ID" value="MCI2228977.1"/>
    <property type="molecule type" value="Genomic_DNA"/>
</dbReference>
<proteinExistence type="predicted"/>
<evidence type="ECO:0000256" key="1">
    <source>
        <dbReference type="SAM" id="MobiDB-lite"/>
    </source>
</evidence>
<sequence length="99" mass="10803">MAKGIKTGGRKKGVQNKDTSEIRKNFQSLIENNLETLQSDLKQLEPKDRIKAILDLSRFVLPTLKATELSTSTNGNINPVVISLGNGIKPANKNGTDNN</sequence>
<evidence type="ECO:0000313" key="2">
    <source>
        <dbReference type="EMBL" id="MCI2228977.1"/>
    </source>
</evidence>
<feature type="region of interest" description="Disordered" evidence="1">
    <location>
        <begin position="1"/>
        <end position="20"/>
    </location>
</feature>
<evidence type="ECO:0000313" key="3">
    <source>
        <dbReference type="Proteomes" id="UP001139369"/>
    </source>
</evidence>
<name>A0A9X1VMQ1_9FLAO</name>
<organism evidence="2 3">
    <name type="scientific">Polaribacter marinus</name>
    <dbReference type="NCBI Taxonomy" id="2916838"/>
    <lineage>
        <taxon>Bacteria</taxon>
        <taxon>Pseudomonadati</taxon>
        <taxon>Bacteroidota</taxon>
        <taxon>Flavobacteriia</taxon>
        <taxon>Flavobacteriales</taxon>
        <taxon>Flavobacteriaceae</taxon>
    </lineage>
</organism>
<dbReference type="Proteomes" id="UP001139369">
    <property type="component" value="Unassembled WGS sequence"/>
</dbReference>
<comment type="caution">
    <text evidence="2">The sequence shown here is derived from an EMBL/GenBank/DDBJ whole genome shotgun (WGS) entry which is preliminary data.</text>
</comment>